<sequence>MRNSRSVVYVFVHGMLSTIQKLKAYYSSFQTSAITQPSFPYPRECSEVDTSKSPLSFTYIQQLFRGISYRLFRVRVNSTGRTGILKFTRRYGKDAHVFAAKEGLAPEIWGYQELSAGWKMVLMEDLTDTHRRF</sequence>
<protein>
    <submittedName>
        <fullName evidence="1">Uncharacterized protein</fullName>
    </submittedName>
</protein>
<reference evidence="1" key="1">
    <citation type="journal article" date="2019" name="Environ. Microbiol.">
        <title>Fungal ecological strategies reflected in gene transcription - a case study of two litter decomposers.</title>
        <authorList>
            <person name="Barbi F."/>
            <person name="Kohler A."/>
            <person name="Barry K."/>
            <person name="Baskaran P."/>
            <person name="Daum C."/>
            <person name="Fauchery L."/>
            <person name="Ihrmark K."/>
            <person name="Kuo A."/>
            <person name="LaButti K."/>
            <person name="Lipzen A."/>
            <person name="Morin E."/>
            <person name="Grigoriev I.V."/>
            <person name="Henrissat B."/>
            <person name="Lindahl B."/>
            <person name="Martin F."/>
        </authorList>
    </citation>
    <scope>NUCLEOTIDE SEQUENCE</scope>
    <source>
        <strain evidence="1">JB14</strain>
    </source>
</reference>
<dbReference type="Proteomes" id="UP000799118">
    <property type="component" value="Unassembled WGS sequence"/>
</dbReference>
<organism evidence="1 2">
    <name type="scientific">Gymnopus androsaceus JB14</name>
    <dbReference type="NCBI Taxonomy" id="1447944"/>
    <lineage>
        <taxon>Eukaryota</taxon>
        <taxon>Fungi</taxon>
        <taxon>Dikarya</taxon>
        <taxon>Basidiomycota</taxon>
        <taxon>Agaricomycotina</taxon>
        <taxon>Agaricomycetes</taxon>
        <taxon>Agaricomycetidae</taxon>
        <taxon>Agaricales</taxon>
        <taxon>Marasmiineae</taxon>
        <taxon>Omphalotaceae</taxon>
        <taxon>Gymnopus</taxon>
    </lineage>
</organism>
<accession>A0A6A4I104</accession>
<keyword evidence="2" id="KW-1185">Reference proteome</keyword>
<dbReference type="OrthoDB" id="4062651at2759"/>
<proteinExistence type="predicted"/>
<name>A0A6A4I104_9AGAR</name>
<evidence type="ECO:0000313" key="2">
    <source>
        <dbReference type="Proteomes" id="UP000799118"/>
    </source>
</evidence>
<dbReference type="AlphaFoldDB" id="A0A6A4I104"/>
<evidence type="ECO:0000313" key="1">
    <source>
        <dbReference type="EMBL" id="KAE9402877.1"/>
    </source>
</evidence>
<gene>
    <name evidence="1" type="ORF">BT96DRAFT_1083642</name>
</gene>
<dbReference type="EMBL" id="ML769430">
    <property type="protein sequence ID" value="KAE9402877.1"/>
    <property type="molecule type" value="Genomic_DNA"/>
</dbReference>